<evidence type="ECO:0000256" key="6">
    <source>
        <dbReference type="ARBA" id="ARBA00022529"/>
    </source>
</evidence>
<dbReference type="RefSeq" id="WP_231930239.1">
    <property type="nucleotide sequence ID" value="NZ_LT629749.1"/>
</dbReference>
<evidence type="ECO:0000256" key="13">
    <source>
        <dbReference type="SAM" id="SignalP"/>
    </source>
</evidence>
<evidence type="ECO:0000256" key="3">
    <source>
        <dbReference type="ARBA" id="ARBA00010646"/>
    </source>
</evidence>
<dbReference type="CDD" id="cd06412">
    <property type="entry name" value="GH25_CH-type"/>
    <property type="match status" value="1"/>
</dbReference>
<feature type="chain" id="PRO_5009253135" description="lysozyme" evidence="13">
    <location>
        <begin position="33"/>
        <end position="312"/>
    </location>
</feature>
<dbReference type="FunFam" id="3.20.20.80:FF:000060">
    <property type="entry name" value="Lysozyme M1"/>
    <property type="match status" value="1"/>
</dbReference>
<keyword evidence="5" id="KW-0964">Secreted</keyword>
<dbReference type="InterPro" id="IPR017853">
    <property type="entry name" value="GH"/>
</dbReference>
<dbReference type="EMBL" id="LT629749">
    <property type="protein sequence ID" value="SDR69936.1"/>
    <property type="molecule type" value="Genomic_DNA"/>
</dbReference>
<proteinExistence type="inferred from homology"/>
<evidence type="ECO:0000313" key="15">
    <source>
        <dbReference type="Proteomes" id="UP000199092"/>
    </source>
</evidence>
<keyword evidence="15" id="KW-1185">Reference proteome</keyword>
<reference evidence="14 15" key="1">
    <citation type="submission" date="2016-10" db="EMBL/GenBank/DDBJ databases">
        <authorList>
            <person name="de Groot N.N."/>
        </authorList>
    </citation>
    <scope>NUCLEOTIDE SEQUENCE [LARGE SCALE GENOMIC DNA]</scope>
    <source>
        <strain evidence="14 15">DSM 21741</strain>
    </source>
</reference>
<dbReference type="Gene3D" id="3.20.20.80">
    <property type="entry name" value="Glycosidases"/>
    <property type="match status" value="1"/>
</dbReference>
<dbReference type="PROSITE" id="PS51904">
    <property type="entry name" value="GLYCOSYL_HYDROL_F25_2"/>
    <property type="match status" value="1"/>
</dbReference>
<dbReference type="GO" id="GO:0009253">
    <property type="term" value="P:peptidoglycan catabolic process"/>
    <property type="evidence" value="ECO:0007669"/>
    <property type="project" value="InterPro"/>
</dbReference>
<keyword evidence="9" id="KW-1015">Disulfide bond</keyword>
<feature type="region of interest" description="Disordered" evidence="12">
    <location>
        <begin position="49"/>
        <end position="83"/>
    </location>
</feature>
<dbReference type="GO" id="GO:0031640">
    <property type="term" value="P:killing of cells of another organism"/>
    <property type="evidence" value="ECO:0007669"/>
    <property type="project" value="UniProtKB-KW"/>
</dbReference>
<evidence type="ECO:0000256" key="12">
    <source>
        <dbReference type="SAM" id="MobiDB-lite"/>
    </source>
</evidence>
<evidence type="ECO:0000256" key="4">
    <source>
        <dbReference type="ARBA" id="ARBA00012732"/>
    </source>
</evidence>
<dbReference type="InterPro" id="IPR002053">
    <property type="entry name" value="Glyco_hydro_25"/>
</dbReference>
<dbReference type="AlphaFoldDB" id="A0A1H1L623"/>
<keyword evidence="6" id="KW-0929">Antimicrobial</keyword>
<evidence type="ECO:0000256" key="9">
    <source>
        <dbReference type="ARBA" id="ARBA00023157"/>
    </source>
</evidence>
<organism evidence="14 15">
    <name type="scientific">Friedmanniella luteola</name>
    <dbReference type="NCBI Taxonomy" id="546871"/>
    <lineage>
        <taxon>Bacteria</taxon>
        <taxon>Bacillati</taxon>
        <taxon>Actinomycetota</taxon>
        <taxon>Actinomycetes</taxon>
        <taxon>Propionibacteriales</taxon>
        <taxon>Nocardioidaceae</taxon>
        <taxon>Friedmanniella</taxon>
    </lineage>
</organism>
<dbReference type="GO" id="GO:0005576">
    <property type="term" value="C:extracellular region"/>
    <property type="evidence" value="ECO:0007669"/>
    <property type="project" value="UniProtKB-SubCell"/>
</dbReference>
<dbReference type="Proteomes" id="UP000199092">
    <property type="component" value="Chromosome I"/>
</dbReference>
<dbReference type="SUPFAM" id="SSF51445">
    <property type="entry name" value="(Trans)glycosidases"/>
    <property type="match status" value="1"/>
</dbReference>
<name>A0A1H1L623_9ACTN</name>
<dbReference type="InterPro" id="IPR018077">
    <property type="entry name" value="Glyco_hydro_fam25_subgr"/>
</dbReference>
<protein>
    <recommendedName>
        <fullName evidence="4">lysozyme</fullName>
        <ecNumber evidence="4">3.2.1.17</ecNumber>
    </recommendedName>
</protein>
<dbReference type="PANTHER" id="PTHR34135:SF2">
    <property type="entry name" value="LYSOZYME"/>
    <property type="match status" value="1"/>
</dbReference>
<evidence type="ECO:0000256" key="10">
    <source>
        <dbReference type="ARBA" id="ARBA00023295"/>
    </source>
</evidence>
<dbReference type="GO" id="GO:0003796">
    <property type="term" value="F:lysozyme activity"/>
    <property type="evidence" value="ECO:0007669"/>
    <property type="project" value="UniProtKB-EC"/>
</dbReference>
<evidence type="ECO:0000256" key="5">
    <source>
        <dbReference type="ARBA" id="ARBA00022525"/>
    </source>
</evidence>
<comment type="catalytic activity">
    <reaction evidence="1">
        <text>Hydrolysis of (1-&gt;4)-beta-linkages between N-acetylmuramic acid and N-acetyl-D-glucosamine residues in a peptidoglycan and between N-acetyl-D-glucosamine residues in chitodextrins.</text>
        <dbReference type="EC" id="3.2.1.17"/>
    </reaction>
</comment>
<gene>
    <name evidence="14" type="ORF">SAMN04488543_0105</name>
</gene>
<accession>A0A1H1L623</accession>
<keyword evidence="10" id="KW-0326">Glycosidase</keyword>
<keyword evidence="8" id="KW-0378">Hydrolase</keyword>
<dbReference type="PANTHER" id="PTHR34135">
    <property type="entry name" value="LYSOZYME"/>
    <property type="match status" value="1"/>
</dbReference>
<keyword evidence="7" id="KW-0081">Bacteriolytic enzyme</keyword>
<evidence type="ECO:0000256" key="7">
    <source>
        <dbReference type="ARBA" id="ARBA00022638"/>
    </source>
</evidence>
<keyword evidence="13" id="KW-0732">Signal</keyword>
<feature type="compositionally biased region" description="Low complexity" evidence="12">
    <location>
        <begin position="67"/>
        <end position="83"/>
    </location>
</feature>
<dbReference type="GO" id="GO:0042742">
    <property type="term" value="P:defense response to bacterium"/>
    <property type="evidence" value="ECO:0007669"/>
    <property type="project" value="UniProtKB-KW"/>
</dbReference>
<evidence type="ECO:0000256" key="2">
    <source>
        <dbReference type="ARBA" id="ARBA00004613"/>
    </source>
</evidence>
<dbReference type="Pfam" id="PF01183">
    <property type="entry name" value="Glyco_hydro_25"/>
    <property type="match status" value="1"/>
</dbReference>
<evidence type="ECO:0000256" key="8">
    <source>
        <dbReference type="ARBA" id="ARBA00022801"/>
    </source>
</evidence>
<dbReference type="EC" id="3.2.1.17" evidence="4"/>
<comment type="similarity">
    <text evidence="3">Belongs to the glycosyl hydrolase 25 family.</text>
</comment>
<dbReference type="GO" id="GO:0016052">
    <property type="term" value="P:carbohydrate catabolic process"/>
    <property type="evidence" value="ECO:0007669"/>
    <property type="project" value="TreeGrafter"/>
</dbReference>
<feature type="signal peptide" evidence="13">
    <location>
        <begin position="1"/>
        <end position="32"/>
    </location>
</feature>
<sequence length="312" mass="33217">MLPLPRAPRVAAALLTAAVAGLTAFQTTTADAAPTRPVLTAEARAAGVTPGNATMGWRQQSPTAGRSAASTLPSTTAPSATTRVGAGSALASARTAAVKKKAFVPKGVLGIDVSSWQRDVNWDAQVKSGKVFAYVKATEGTGYKNPYFRSQYTGSYYAGMVRGAYHFATPNTSSGKKQAQVFAKNGGGWSPDGRTLPGVLDIEYNPYGSTCYGLSKASMVAWVKSFTAEYKRLTTRDAVIYTTTDWWTRCTGNSKALSATNPLWLARYATTPGTLPGGWTWATFWQYTNTPLDQNRFSSTYARLVVLATDAG</sequence>
<evidence type="ECO:0000256" key="11">
    <source>
        <dbReference type="ARBA" id="ARBA00055588"/>
    </source>
</evidence>
<comment type="function">
    <text evidence="11">This enzyme has both lysozyme (acetylmuramidase) and diacetylmuramidase activities.</text>
</comment>
<evidence type="ECO:0000313" key="14">
    <source>
        <dbReference type="EMBL" id="SDR69936.1"/>
    </source>
</evidence>
<evidence type="ECO:0000256" key="1">
    <source>
        <dbReference type="ARBA" id="ARBA00000632"/>
    </source>
</evidence>
<comment type="subcellular location">
    <subcellularLocation>
        <location evidence="2">Secreted</location>
    </subcellularLocation>
</comment>
<dbReference type="SMART" id="SM00641">
    <property type="entry name" value="Glyco_25"/>
    <property type="match status" value="1"/>
</dbReference>
<dbReference type="GO" id="GO:0016998">
    <property type="term" value="P:cell wall macromolecule catabolic process"/>
    <property type="evidence" value="ECO:0007669"/>
    <property type="project" value="InterPro"/>
</dbReference>